<reference evidence="1" key="1">
    <citation type="submission" date="2022-09" db="EMBL/GenBank/DDBJ databases">
        <title>Intensive care unit water sources are persistently colonized with multi-drug resistant bacteria and are the site of extensive horizontal gene transfer of antibiotic resistance genes.</title>
        <authorList>
            <person name="Diorio-Toth L."/>
        </authorList>
    </citation>
    <scope>NUCLEOTIDE SEQUENCE</scope>
    <source>
        <strain evidence="1">GD03659</strain>
    </source>
</reference>
<protein>
    <recommendedName>
        <fullName evidence="3">Sel1 repeat family protein</fullName>
    </recommendedName>
</protein>
<dbReference type="AlphaFoldDB" id="A0AA43BB59"/>
<gene>
    <name evidence="1" type="ORF">N5J77_12320</name>
</gene>
<name>A0AA43BB59_SPHYA</name>
<sequence length="136" mass="15680">MSKNDRLWDRYWGIRDNHKTGYAMPIIWHLSFQRDPLAMTELGSTFDKPGSLANPFSQAGLAYRAFRRGHLTAAQHLAMNAFNGRDLRGYRHWLARAAKLGDVDAARELKRFELRLPHTNAALIGRKRPYRPSDFA</sequence>
<evidence type="ECO:0008006" key="3">
    <source>
        <dbReference type="Google" id="ProtNLM"/>
    </source>
</evidence>
<proteinExistence type="predicted"/>
<dbReference type="RefSeq" id="WP_139278703.1">
    <property type="nucleotide sequence ID" value="NZ_CP139979.1"/>
</dbReference>
<evidence type="ECO:0000313" key="1">
    <source>
        <dbReference type="EMBL" id="MDH2131910.1"/>
    </source>
</evidence>
<comment type="caution">
    <text evidence="1">The sequence shown here is derived from an EMBL/GenBank/DDBJ whole genome shotgun (WGS) entry which is preliminary data.</text>
</comment>
<organism evidence="1 2">
    <name type="scientific">Sphingobium yanoikuyae</name>
    <name type="common">Sphingomonas yanoikuyae</name>
    <dbReference type="NCBI Taxonomy" id="13690"/>
    <lineage>
        <taxon>Bacteria</taxon>
        <taxon>Pseudomonadati</taxon>
        <taxon>Pseudomonadota</taxon>
        <taxon>Alphaproteobacteria</taxon>
        <taxon>Sphingomonadales</taxon>
        <taxon>Sphingomonadaceae</taxon>
        <taxon>Sphingobium</taxon>
    </lineage>
</organism>
<accession>A0AA43BB59</accession>
<evidence type="ECO:0000313" key="2">
    <source>
        <dbReference type="Proteomes" id="UP001162318"/>
    </source>
</evidence>
<dbReference type="Proteomes" id="UP001162318">
    <property type="component" value="Unassembled WGS sequence"/>
</dbReference>
<dbReference type="EMBL" id="JAOCKX010000015">
    <property type="protein sequence ID" value="MDH2131910.1"/>
    <property type="molecule type" value="Genomic_DNA"/>
</dbReference>